<accession>A0ABV9FC03</accession>
<feature type="domain" description="CheW-like" evidence="1">
    <location>
        <begin position="6"/>
        <end position="144"/>
    </location>
</feature>
<organism evidence="2 3">
    <name type="scientific">Cohnella hongkongensis</name>
    <dbReference type="NCBI Taxonomy" id="178337"/>
    <lineage>
        <taxon>Bacteria</taxon>
        <taxon>Bacillati</taxon>
        <taxon>Bacillota</taxon>
        <taxon>Bacilli</taxon>
        <taxon>Bacillales</taxon>
        <taxon>Paenibacillaceae</taxon>
        <taxon>Cohnella</taxon>
    </lineage>
</organism>
<evidence type="ECO:0000313" key="3">
    <source>
        <dbReference type="Proteomes" id="UP001596028"/>
    </source>
</evidence>
<dbReference type="Gene3D" id="2.30.30.40">
    <property type="entry name" value="SH3 Domains"/>
    <property type="match status" value="1"/>
</dbReference>
<dbReference type="PROSITE" id="PS50851">
    <property type="entry name" value="CHEW"/>
    <property type="match status" value="1"/>
</dbReference>
<dbReference type="Pfam" id="PF01584">
    <property type="entry name" value="CheW"/>
    <property type="match status" value="1"/>
</dbReference>
<dbReference type="InterPro" id="IPR039315">
    <property type="entry name" value="CheW"/>
</dbReference>
<reference evidence="3" key="1">
    <citation type="journal article" date="2019" name="Int. J. Syst. Evol. Microbiol.">
        <title>The Global Catalogue of Microorganisms (GCM) 10K type strain sequencing project: providing services to taxonomists for standard genome sequencing and annotation.</title>
        <authorList>
            <consortium name="The Broad Institute Genomics Platform"/>
            <consortium name="The Broad Institute Genome Sequencing Center for Infectious Disease"/>
            <person name="Wu L."/>
            <person name="Ma J."/>
        </authorList>
    </citation>
    <scope>NUCLEOTIDE SEQUENCE [LARGE SCALE GENOMIC DNA]</scope>
    <source>
        <strain evidence="3">CCUG 49571</strain>
    </source>
</reference>
<proteinExistence type="predicted"/>
<dbReference type="SUPFAM" id="SSF50341">
    <property type="entry name" value="CheW-like"/>
    <property type="match status" value="1"/>
</dbReference>
<evidence type="ECO:0000259" key="1">
    <source>
        <dbReference type="PROSITE" id="PS50851"/>
    </source>
</evidence>
<dbReference type="InterPro" id="IPR002545">
    <property type="entry name" value="CheW-lke_dom"/>
</dbReference>
<comment type="caution">
    <text evidence="2">The sequence shown here is derived from an EMBL/GenBank/DDBJ whole genome shotgun (WGS) entry which is preliminary data.</text>
</comment>
<gene>
    <name evidence="2" type="ORF">ACFO3S_09795</name>
</gene>
<name>A0ABV9FC03_9BACL</name>
<dbReference type="EMBL" id="JBHSEP010000005">
    <property type="protein sequence ID" value="MFC4598525.1"/>
    <property type="molecule type" value="Genomic_DNA"/>
</dbReference>
<dbReference type="RefSeq" id="WP_378094866.1">
    <property type="nucleotide sequence ID" value="NZ_JBHSEP010000005.1"/>
</dbReference>
<keyword evidence="3" id="KW-1185">Reference proteome</keyword>
<dbReference type="Proteomes" id="UP001596028">
    <property type="component" value="Unassembled WGS sequence"/>
</dbReference>
<dbReference type="InterPro" id="IPR036061">
    <property type="entry name" value="CheW-like_dom_sf"/>
</dbReference>
<dbReference type="PANTHER" id="PTHR22617">
    <property type="entry name" value="CHEMOTAXIS SENSOR HISTIDINE KINASE-RELATED"/>
    <property type="match status" value="1"/>
</dbReference>
<evidence type="ECO:0000313" key="2">
    <source>
        <dbReference type="EMBL" id="MFC4598525.1"/>
    </source>
</evidence>
<protein>
    <submittedName>
        <fullName evidence="2">Chemotaxis protein CheW</fullName>
    </submittedName>
</protein>
<dbReference type="PANTHER" id="PTHR22617:SF23">
    <property type="entry name" value="CHEMOTAXIS PROTEIN CHEW"/>
    <property type="match status" value="1"/>
</dbReference>
<dbReference type="Gene3D" id="2.40.50.180">
    <property type="entry name" value="CheA-289, Domain 4"/>
    <property type="match status" value="1"/>
</dbReference>
<dbReference type="SMART" id="SM00260">
    <property type="entry name" value="CheW"/>
    <property type="match status" value="1"/>
</dbReference>
<sequence>MRRIAPQQYIEFSTGDENYAVPISDVHEIIRMQEITEIPSGPYHVQGVTHLRGRVIPVISLRRWLGMPEAEPTKATRIVVVNRRSEYIGMIVDRVIKVTTFASIQTMHDGFGRTIRSSISCLGVNPNELVGILNVDKVLHEGQDWAPED</sequence>